<organism evidence="1">
    <name type="scientific">Arundo donax</name>
    <name type="common">Giant reed</name>
    <name type="synonym">Donax arundinaceus</name>
    <dbReference type="NCBI Taxonomy" id="35708"/>
    <lineage>
        <taxon>Eukaryota</taxon>
        <taxon>Viridiplantae</taxon>
        <taxon>Streptophyta</taxon>
        <taxon>Embryophyta</taxon>
        <taxon>Tracheophyta</taxon>
        <taxon>Spermatophyta</taxon>
        <taxon>Magnoliopsida</taxon>
        <taxon>Liliopsida</taxon>
        <taxon>Poales</taxon>
        <taxon>Poaceae</taxon>
        <taxon>PACMAD clade</taxon>
        <taxon>Arundinoideae</taxon>
        <taxon>Arundineae</taxon>
        <taxon>Arundo</taxon>
    </lineage>
</organism>
<reference evidence="1" key="2">
    <citation type="journal article" date="2015" name="Data Brief">
        <title>Shoot transcriptome of the giant reed, Arundo donax.</title>
        <authorList>
            <person name="Barrero R.A."/>
            <person name="Guerrero F.D."/>
            <person name="Moolhuijzen P."/>
            <person name="Goolsby J.A."/>
            <person name="Tidwell J."/>
            <person name="Bellgard S.E."/>
            <person name="Bellgard M.I."/>
        </authorList>
    </citation>
    <scope>NUCLEOTIDE SEQUENCE</scope>
    <source>
        <tissue evidence="1">Shoot tissue taken approximately 20 cm above the soil surface</tissue>
    </source>
</reference>
<reference evidence="1" key="1">
    <citation type="submission" date="2014-09" db="EMBL/GenBank/DDBJ databases">
        <authorList>
            <person name="Magalhaes I.L.F."/>
            <person name="Oliveira U."/>
            <person name="Santos F.R."/>
            <person name="Vidigal T.H.D.A."/>
            <person name="Brescovit A.D."/>
            <person name="Santos A.J."/>
        </authorList>
    </citation>
    <scope>NUCLEOTIDE SEQUENCE</scope>
    <source>
        <tissue evidence="1">Shoot tissue taken approximately 20 cm above the soil surface</tissue>
    </source>
</reference>
<name>A0A0A9AJX1_ARUDO</name>
<proteinExistence type="predicted"/>
<evidence type="ECO:0000313" key="1">
    <source>
        <dbReference type="EMBL" id="JAD51994.1"/>
    </source>
</evidence>
<dbReference type="EMBL" id="GBRH01245901">
    <property type="protein sequence ID" value="JAD51994.1"/>
    <property type="molecule type" value="Transcribed_RNA"/>
</dbReference>
<sequence>MIFRAPAFSDMTNPAAFQPLESTLAQNLSLAPGSVAISNVEFTPGAPLTFTVKIFLVSGTGFNRSEVIRISSTLVNQTYKAPPTFGPYSFIASTYFPSMYTA</sequence>
<accession>A0A0A9AJX1</accession>
<dbReference type="AlphaFoldDB" id="A0A0A9AJX1"/>
<protein>
    <submittedName>
        <fullName evidence="1">Uncharacterized protein</fullName>
    </submittedName>
</protein>